<proteinExistence type="inferred from homology"/>
<dbReference type="InterPro" id="IPR038361">
    <property type="entry name" value="THDPS_M_sf"/>
</dbReference>
<dbReference type="Pfam" id="PF14790">
    <property type="entry name" value="THDPS_N"/>
    <property type="match status" value="1"/>
</dbReference>
<evidence type="ECO:0000256" key="2">
    <source>
        <dbReference type="ARBA" id="ARBA00022605"/>
    </source>
</evidence>
<evidence type="ECO:0000259" key="7">
    <source>
        <dbReference type="Pfam" id="PF14789"/>
    </source>
</evidence>
<dbReference type="GO" id="GO:0008666">
    <property type="term" value="F:2,3,4,5-tetrahydropyridine-2,6-dicarboxylate N-succinyltransferase activity"/>
    <property type="evidence" value="ECO:0007669"/>
    <property type="project" value="InterPro"/>
</dbReference>
<evidence type="ECO:0000256" key="6">
    <source>
        <dbReference type="ARBA" id="ARBA00023315"/>
    </source>
</evidence>
<dbReference type="Pfam" id="PF14789">
    <property type="entry name" value="THDPS_M"/>
    <property type="match status" value="1"/>
</dbReference>
<dbReference type="Proteomes" id="UP000319322">
    <property type="component" value="Unassembled WGS sequence"/>
</dbReference>
<keyword evidence="1" id="KW-0963">Cytoplasm</keyword>
<dbReference type="GO" id="GO:0009089">
    <property type="term" value="P:lysine biosynthetic process via diaminopimelate"/>
    <property type="evidence" value="ECO:0007669"/>
    <property type="project" value="UniProtKB-UniPathway"/>
</dbReference>
<evidence type="ECO:0000256" key="4">
    <source>
        <dbReference type="ARBA" id="ARBA00022915"/>
    </source>
</evidence>
<dbReference type="AlphaFoldDB" id="A0A553UUW5"/>
<comment type="caution">
    <text evidence="8">The sequence shown here is derived from an EMBL/GenBank/DDBJ whole genome shotgun (WGS) entry which is preliminary data.</text>
</comment>
<keyword evidence="4" id="KW-0220">Diaminopimelate biosynthesis</keyword>
<dbReference type="InterPro" id="IPR001451">
    <property type="entry name" value="Hexapep"/>
</dbReference>
<accession>A0A553UUW5</accession>
<keyword evidence="9" id="KW-1185">Reference proteome</keyword>
<keyword evidence="2" id="KW-0028">Amino-acid biosynthesis</keyword>
<dbReference type="Gene3D" id="3.30.70.2010">
    <property type="match status" value="1"/>
</dbReference>
<keyword evidence="6" id="KW-0012">Acyltransferase</keyword>
<dbReference type="EMBL" id="VKGC01000009">
    <property type="protein sequence ID" value="TSA83955.1"/>
    <property type="molecule type" value="Genomic_DNA"/>
</dbReference>
<dbReference type="OrthoDB" id="9782799at2"/>
<reference evidence="8 9" key="3">
    <citation type="submission" date="2019-07" db="EMBL/GenBank/DDBJ databases">
        <authorList>
            <person name="Papic B."/>
        </authorList>
    </citation>
    <scope>NUCLEOTIDE SEQUENCE [LARGE SCALE GENOMIC DNA]</scope>
    <source>
        <strain evidence="8 9">L8b</strain>
    </source>
</reference>
<dbReference type="CDD" id="cd04649">
    <property type="entry name" value="LbH_THP_succinylT_putative"/>
    <property type="match status" value="1"/>
</dbReference>
<feature type="domain" description="2,3,4,5-tetrahydropyridine-2,6-dicarboxylate N-succinyltransferase middle" evidence="7">
    <location>
        <begin position="204"/>
        <end position="244"/>
    </location>
</feature>
<evidence type="ECO:0000256" key="3">
    <source>
        <dbReference type="ARBA" id="ARBA00022679"/>
    </source>
</evidence>
<evidence type="ECO:0000256" key="1">
    <source>
        <dbReference type="ARBA" id="ARBA00022490"/>
    </source>
</evidence>
<reference evidence="8 9" key="2">
    <citation type="submission" date="2019-07" db="EMBL/GenBank/DDBJ databases">
        <title>Helicobacter labacensis sp. nov., Helicobacter mehlei sp. nov. and Helicobacter vulpis sp. nov., isolated from gastric mucosa of red fox (Vulpis vulpis).</title>
        <authorList>
            <person name="Kusar D."/>
            <person name="Gruntar I."/>
            <person name="Pate M."/>
            <person name="Zajc U."/>
            <person name="Ocepek M."/>
        </authorList>
    </citation>
    <scope>NUCLEOTIDE SEQUENCE [LARGE SCALE GENOMIC DNA]</scope>
    <source>
        <strain evidence="8 9">L8b</strain>
    </source>
</reference>
<reference evidence="9" key="1">
    <citation type="submission" date="2019-07" db="EMBL/GenBank/DDBJ databases">
        <title>Helicobacter labacensis sp. nov., Helicobacter mehlei sp. nov. and Helicobacter vulpis sp. nov., isolated from gastric mucosa of red fox (Vulpis vulpis).</title>
        <authorList>
            <person name="Papic B."/>
        </authorList>
    </citation>
    <scope>NUCLEOTIDE SEQUENCE [LARGE SCALE GENOMIC DNA]</scope>
    <source>
        <strain evidence="9">L8b</strain>
    </source>
</reference>
<dbReference type="Gene3D" id="2.160.10.10">
    <property type="entry name" value="Hexapeptide repeat proteins"/>
    <property type="match status" value="1"/>
</dbReference>
<dbReference type="InterPro" id="IPR011004">
    <property type="entry name" value="Trimer_LpxA-like_sf"/>
</dbReference>
<evidence type="ECO:0000313" key="9">
    <source>
        <dbReference type="Proteomes" id="UP000319322"/>
    </source>
</evidence>
<evidence type="ECO:0000313" key="8">
    <source>
        <dbReference type="EMBL" id="TSA83955.1"/>
    </source>
</evidence>
<gene>
    <name evidence="8" type="ORF">FNE76_04710</name>
</gene>
<dbReference type="Gene3D" id="3.30.60.70">
    <property type="entry name" value="Trimeric LpxA-like enzymes"/>
    <property type="match status" value="1"/>
</dbReference>
<evidence type="ECO:0000256" key="5">
    <source>
        <dbReference type="ARBA" id="ARBA00023154"/>
    </source>
</evidence>
<dbReference type="InterPro" id="IPR026586">
    <property type="entry name" value="Type2_DapD"/>
</dbReference>
<protein>
    <submittedName>
        <fullName evidence="8">2,3,4,5-tetrahydropyridine-2,6-carboxylate N-succinyltransferase</fullName>
    </submittedName>
</protein>
<keyword evidence="5" id="KW-0457">Lysine biosynthesis</keyword>
<organism evidence="8 9">
    <name type="scientific">Helicobacter mehlei</name>
    <dbReference type="NCBI Taxonomy" id="2316080"/>
    <lineage>
        <taxon>Bacteria</taxon>
        <taxon>Pseudomonadati</taxon>
        <taxon>Campylobacterota</taxon>
        <taxon>Epsilonproteobacteria</taxon>
        <taxon>Campylobacterales</taxon>
        <taxon>Helicobacteraceae</taxon>
        <taxon>Helicobacter</taxon>
    </lineage>
</organism>
<dbReference type="InterPro" id="IPR032784">
    <property type="entry name" value="THDPS_M"/>
</dbReference>
<dbReference type="RefSeq" id="WP_120948260.1">
    <property type="nucleotide sequence ID" value="NZ_QXQP01000006.1"/>
</dbReference>
<dbReference type="UniPathway" id="UPA00034">
    <property type="reaction ID" value="UER00019"/>
</dbReference>
<name>A0A553UUW5_9HELI</name>
<dbReference type="HAMAP" id="MF_02122">
    <property type="entry name" value="DapD_type2"/>
    <property type="match status" value="1"/>
</dbReference>
<dbReference type="SUPFAM" id="SSF51161">
    <property type="entry name" value="Trimeric LpxA-like enzymes"/>
    <property type="match status" value="1"/>
</dbReference>
<keyword evidence="3 8" id="KW-0808">Transferase</keyword>
<dbReference type="GO" id="GO:0019877">
    <property type="term" value="P:diaminopimelate biosynthetic process"/>
    <property type="evidence" value="ECO:0007669"/>
    <property type="project" value="UniProtKB-KW"/>
</dbReference>
<dbReference type="Pfam" id="PF14602">
    <property type="entry name" value="Hexapep_2"/>
    <property type="match status" value="1"/>
</dbReference>
<sequence>MQKFKLFVSNYQNSPEYRKPLAFGIAKVQRGQKSGKPLSVTYPVLNWGEENLGSYSVFMGVVKDSVPLYQMDAEDKQASEVVYGVDKAFIQQALKLYAPFLEETLQDENKHKNIQVLVELIKAFREKRLYYTPSSLDPYTSYDHETQQHVSKVSMQDCFNYHLVVLYADKPCQSLESAYMKLLALSLGKAPLRSLNLEGIFNLLPNVAWSGNTPYELDWLREQEVNLKMRDAYPCIDFVDKFPRYLMQVIPQYDNIRLLDSAKTRFGAYLGKGGYTQMPGASYINFNAGVEGACMNEGRISSSVIVGEGTDIGGGASILGVLSGGNSKPISIGKNCLLGANCVVGISLGDGCIVDGGIGVLAGTIFELSSEDAEQLQAVNTDFKPRADNLYKGKELSELHGVHFRQCSQSGKMVAFRSTRKITLNQSLHD</sequence>